<proteinExistence type="predicted"/>
<accession>A0A6J6WDN6</accession>
<sequence length="192" mass="21344">MNHHKFKLARNLYSGWINTQTLCLDCFTALSKFLTACVKFLTACVKSLTAWANRLLPLLHSSLRDESGSAVVEFVALAIPLFIPIFIYLNSFASLSGNEAVIRTLAREGVRAYVASDNDYAGRVVSQQAVQLIAKHLGLSEKELQTLSATYECSRLPCLSANSRIRLTISYVDSQTQRRVQASAQENISPWK</sequence>
<dbReference type="AlphaFoldDB" id="A0A6J6WDN6"/>
<feature type="transmembrane region" description="Helical" evidence="1">
    <location>
        <begin position="70"/>
        <end position="89"/>
    </location>
</feature>
<keyword evidence="1" id="KW-0812">Transmembrane</keyword>
<reference evidence="2" key="1">
    <citation type="submission" date="2020-05" db="EMBL/GenBank/DDBJ databases">
        <authorList>
            <person name="Chiriac C."/>
            <person name="Salcher M."/>
            <person name="Ghai R."/>
            <person name="Kavagutti S V."/>
        </authorList>
    </citation>
    <scope>NUCLEOTIDE SEQUENCE</scope>
</reference>
<dbReference type="EMBL" id="CAEZZT010000068">
    <property type="protein sequence ID" value="CAB4781088.1"/>
    <property type="molecule type" value="Genomic_DNA"/>
</dbReference>
<evidence type="ECO:0000313" key="2">
    <source>
        <dbReference type="EMBL" id="CAB4781088.1"/>
    </source>
</evidence>
<protein>
    <submittedName>
        <fullName evidence="2">Unannotated protein</fullName>
    </submittedName>
</protein>
<name>A0A6J6WDN6_9ZZZZ</name>
<keyword evidence="1" id="KW-0472">Membrane</keyword>
<gene>
    <name evidence="2" type="ORF">UFOPK2918_00941</name>
</gene>
<organism evidence="2">
    <name type="scientific">freshwater metagenome</name>
    <dbReference type="NCBI Taxonomy" id="449393"/>
    <lineage>
        <taxon>unclassified sequences</taxon>
        <taxon>metagenomes</taxon>
        <taxon>ecological metagenomes</taxon>
    </lineage>
</organism>
<keyword evidence="1" id="KW-1133">Transmembrane helix</keyword>
<evidence type="ECO:0000256" key="1">
    <source>
        <dbReference type="SAM" id="Phobius"/>
    </source>
</evidence>